<evidence type="ECO:0000256" key="4">
    <source>
        <dbReference type="ARBA" id="ARBA00022833"/>
    </source>
</evidence>
<dbReference type="Gene3D" id="3.40.390.10">
    <property type="entry name" value="Collagenase (Catalytic Domain)"/>
    <property type="match status" value="1"/>
</dbReference>
<evidence type="ECO:0000313" key="6">
    <source>
        <dbReference type="Proteomes" id="UP000483839"/>
    </source>
</evidence>
<dbReference type="GO" id="GO:0008270">
    <property type="term" value="F:zinc ion binding"/>
    <property type="evidence" value="ECO:0007669"/>
    <property type="project" value="InterPro"/>
</dbReference>
<keyword evidence="5" id="KW-0482">Metalloprotease</keyword>
<gene>
    <name evidence="5" type="ORF">GKS16_06705</name>
</gene>
<accession>A0A380MJD8</accession>
<dbReference type="EMBL" id="WLXI01000047">
    <property type="protein sequence ID" value="MTD01957.1"/>
    <property type="molecule type" value="Genomic_DNA"/>
</dbReference>
<sequence length="243" mass="27776">MKRFIKAILWLPLTLLKWLWSIIWGFIQTILLLAIIIFGLLYYANHSDSQLANTISNISNQVVTFYNIWKDSDAKLQDKLSQKVSSDHYQHQDGVKWTKNEASVYIKTTNPIFVNAYQAALNNWNSTGLFQFKLVDSEDQADIVADETSDASLDAAGIAKVQSQELLKVIRHADVYLNAYYLLDNQYGYNSERIVHTAEHELGHSIGLDHKDDKESVMQSSGSFYGIQETDMEAVRSLYQNEK</sequence>
<organism evidence="5 6">
    <name type="scientific">Streptococcus uberis</name>
    <dbReference type="NCBI Taxonomy" id="1349"/>
    <lineage>
        <taxon>Bacteria</taxon>
        <taxon>Bacillati</taxon>
        <taxon>Bacillota</taxon>
        <taxon>Bacilli</taxon>
        <taxon>Lactobacillales</taxon>
        <taxon>Streptococcaceae</taxon>
        <taxon>Streptococcus</taxon>
    </lineage>
</organism>
<protein>
    <submittedName>
        <fullName evidence="5">Matrixin family metalloprotease</fullName>
    </submittedName>
</protein>
<dbReference type="InterPro" id="IPR024079">
    <property type="entry name" value="MetalloPept_cat_dom_sf"/>
</dbReference>
<keyword evidence="3" id="KW-0378">Hydrolase</keyword>
<evidence type="ECO:0000256" key="2">
    <source>
        <dbReference type="ARBA" id="ARBA00022723"/>
    </source>
</evidence>
<proteinExistence type="predicted"/>
<evidence type="ECO:0000256" key="3">
    <source>
        <dbReference type="ARBA" id="ARBA00022801"/>
    </source>
</evidence>
<reference evidence="5 6" key="1">
    <citation type="submission" date="2019-11" db="EMBL/GenBank/DDBJ databases">
        <title>Streptococcus uberis isolated from clinical mastitis cases on a southeastern Queensland dairy.</title>
        <authorList>
            <person name="Workentine M.L."/>
            <person name="Price R."/>
            <person name="Olchowy T."/>
        </authorList>
    </citation>
    <scope>NUCLEOTIDE SEQUENCE [LARGE SCALE GENOMIC DNA]</scope>
    <source>
        <strain evidence="5 6">OLC4459-A17</strain>
    </source>
</reference>
<comment type="caution">
    <text evidence="5">The sequence shown here is derived from an EMBL/GenBank/DDBJ whole genome shotgun (WGS) entry which is preliminary data.</text>
</comment>
<evidence type="ECO:0000256" key="1">
    <source>
        <dbReference type="ARBA" id="ARBA00022670"/>
    </source>
</evidence>
<dbReference type="Proteomes" id="UP000483839">
    <property type="component" value="Unassembled WGS sequence"/>
</dbReference>
<dbReference type="SUPFAM" id="SSF55486">
    <property type="entry name" value="Metalloproteases ('zincins'), catalytic domain"/>
    <property type="match status" value="1"/>
</dbReference>
<dbReference type="AlphaFoldDB" id="A0A380MJD8"/>
<dbReference type="RefSeq" id="WP_115242868.1">
    <property type="nucleotide sequence ID" value="NZ_JADFAY010000014.1"/>
</dbReference>
<dbReference type="InterPro" id="IPR001818">
    <property type="entry name" value="Pept_M10_metallopeptidase"/>
</dbReference>
<evidence type="ECO:0000313" key="5">
    <source>
        <dbReference type="EMBL" id="MTD01957.1"/>
    </source>
</evidence>
<keyword evidence="2" id="KW-0479">Metal-binding</keyword>
<keyword evidence="1 5" id="KW-0645">Protease</keyword>
<dbReference type="Pfam" id="PF00413">
    <property type="entry name" value="Peptidase_M10"/>
    <property type="match status" value="1"/>
</dbReference>
<name>A0A380MJD8_STRUB</name>
<keyword evidence="4" id="KW-0862">Zinc</keyword>
<dbReference type="GO" id="GO:0006508">
    <property type="term" value="P:proteolysis"/>
    <property type="evidence" value="ECO:0007669"/>
    <property type="project" value="UniProtKB-KW"/>
</dbReference>
<dbReference type="GO" id="GO:0031012">
    <property type="term" value="C:extracellular matrix"/>
    <property type="evidence" value="ECO:0007669"/>
    <property type="project" value="InterPro"/>
</dbReference>
<dbReference type="CDD" id="cd04268">
    <property type="entry name" value="ZnMc_MMP_like"/>
    <property type="match status" value="1"/>
</dbReference>
<dbReference type="GO" id="GO:0004222">
    <property type="term" value="F:metalloendopeptidase activity"/>
    <property type="evidence" value="ECO:0007669"/>
    <property type="project" value="InterPro"/>
</dbReference>